<proteinExistence type="predicted"/>
<accession>A0A0D7B528</accession>
<evidence type="ECO:0000313" key="1">
    <source>
        <dbReference type="EMBL" id="KIY65305.1"/>
    </source>
</evidence>
<dbReference type="Gene3D" id="3.80.10.10">
    <property type="entry name" value="Ribonuclease Inhibitor"/>
    <property type="match status" value="1"/>
</dbReference>
<reference evidence="1 2" key="1">
    <citation type="journal article" date="2015" name="Fungal Genet. Biol.">
        <title>Evolution of novel wood decay mechanisms in Agaricales revealed by the genome sequences of Fistulina hepatica and Cylindrobasidium torrendii.</title>
        <authorList>
            <person name="Floudas D."/>
            <person name="Held B.W."/>
            <person name="Riley R."/>
            <person name="Nagy L.G."/>
            <person name="Koehler G."/>
            <person name="Ransdell A.S."/>
            <person name="Younus H."/>
            <person name="Chow J."/>
            <person name="Chiniquy J."/>
            <person name="Lipzen A."/>
            <person name="Tritt A."/>
            <person name="Sun H."/>
            <person name="Haridas S."/>
            <person name="LaButti K."/>
            <person name="Ohm R.A."/>
            <person name="Kues U."/>
            <person name="Blanchette R.A."/>
            <person name="Grigoriev I.V."/>
            <person name="Minto R.E."/>
            <person name="Hibbett D.S."/>
        </authorList>
    </citation>
    <scope>NUCLEOTIDE SEQUENCE [LARGE SCALE GENOMIC DNA]</scope>
    <source>
        <strain evidence="1 2">FP15055 ss-10</strain>
    </source>
</reference>
<evidence type="ECO:0000313" key="2">
    <source>
        <dbReference type="Proteomes" id="UP000054007"/>
    </source>
</evidence>
<dbReference type="Proteomes" id="UP000054007">
    <property type="component" value="Unassembled WGS sequence"/>
</dbReference>
<dbReference type="SUPFAM" id="SSF52047">
    <property type="entry name" value="RNI-like"/>
    <property type="match status" value="1"/>
</dbReference>
<name>A0A0D7B528_9AGAR</name>
<dbReference type="OrthoDB" id="3232239at2759"/>
<protein>
    <recommendedName>
        <fullName evidence="3">F-box domain-containing protein</fullName>
    </recommendedName>
</protein>
<evidence type="ECO:0008006" key="3">
    <source>
        <dbReference type="Google" id="ProtNLM"/>
    </source>
</evidence>
<dbReference type="InterPro" id="IPR032675">
    <property type="entry name" value="LRR_dom_sf"/>
</dbReference>
<dbReference type="AlphaFoldDB" id="A0A0D7B528"/>
<gene>
    <name evidence="1" type="ORF">CYLTODRAFT_445440</name>
</gene>
<keyword evidence="2" id="KW-1185">Reference proteome</keyword>
<sequence length="339" mass="37408">MSVILPVEIYRNIVECISDKKTLLALALTSRTINCEAERVLYDTITNVYDVDTYTRVLSHVTTCPRVARLVRHLHIILRTYVPPTHALFAILPDALRALPNLTTLVFRAAGGYPTVHLPLDSTFQLEHLDWPCISPTLPTFLSSQAGLKVLLNVDLPMEHDTLSSAALPYLEHLSGNLEALKTILPGRSVKHLQWISSKQDEEAGGLAEEMNNLANELSTVESLHLGGSFHHPSLALVAPHLTNLRKLELFGVELADFAYAPQLPKLEELTLSAQWGSSNGALPRGENACVAKLFAGSETLQTVLVALPVYWPLQAFCQAYEKWGRGKTRPEISNKGIL</sequence>
<organism evidence="1 2">
    <name type="scientific">Cylindrobasidium torrendii FP15055 ss-10</name>
    <dbReference type="NCBI Taxonomy" id="1314674"/>
    <lineage>
        <taxon>Eukaryota</taxon>
        <taxon>Fungi</taxon>
        <taxon>Dikarya</taxon>
        <taxon>Basidiomycota</taxon>
        <taxon>Agaricomycotina</taxon>
        <taxon>Agaricomycetes</taxon>
        <taxon>Agaricomycetidae</taxon>
        <taxon>Agaricales</taxon>
        <taxon>Marasmiineae</taxon>
        <taxon>Physalacriaceae</taxon>
        <taxon>Cylindrobasidium</taxon>
    </lineage>
</organism>
<dbReference type="EMBL" id="KN880595">
    <property type="protein sequence ID" value="KIY65305.1"/>
    <property type="molecule type" value="Genomic_DNA"/>
</dbReference>